<gene>
    <name evidence="1" type="ORF">Airi01_101070</name>
</gene>
<evidence type="ECO:0000313" key="2">
    <source>
        <dbReference type="Proteomes" id="UP001165135"/>
    </source>
</evidence>
<accession>A0A9W6RU65</accession>
<dbReference type="Proteomes" id="UP001165135">
    <property type="component" value="Unassembled WGS sequence"/>
</dbReference>
<organism evidence="1 2">
    <name type="scientific">Actinoallomurus iriomotensis</name>
    <dbReference type="NCBI Taxonomy" id="478107"/>
    <lineage>
        <taxon>Bacteria</taxon>
        <taxon>Bacillati</taxon>
        <taxon>Actinomycetota</taxon>
        <taxon>Actinomycetes</taxon>
        <taxon>Streptosporangiales</taxon>
        <taxon>Thermomonosporaceae</taxon>
        <taxon>Actinoallomurus</taxon>
    </lineage>
</organism>
<dbReference type="AlphaFoldDB" id="A0A9W6RU65"/>
<protein>
    <submittedName>
        <fullName evidence="1">Uncharacterized protein</fullName>
    </submittedName>
</protein>
<dbReference type="RefSeq" id="WP_285636828.1">
    <property type="nucleotide sequence ID" value="NZ_BSTJ01000023.1"/>
</dbReference>
<proteinExistence type="predicted"/>
<comment type="caution">
    <text evidence="1">The sequence shown here is derived from an EMBL/GenBank/DDBJ whole genome shotgun (WGS) entry which is preliminary data.</text>
</comment>
<sequence length="152" mass="16249">MPAASLLPDTLDALVAASRLVLPESVQLLDGPPPTSTTPPDVVMLGFNGEQGTEAVTVSRRRADRGGRSDREAYDISCLSSSWRGDNNQKMVRDLAFSFIDLIAGELARDRTLGLDLVSNSYLSIAGVAPVMDSKGAMCTVHFVIHVDAYTP</sequence>
<dbReference type="EMBL" id="BSTJ01000023">
    <property type="protein sequence ID" value="GLY81840.1"/>
    <property type="molecule type" value="Genomic_DNA"/>
</dbReference>
<evidence type="ECO:0000313" key="1">
    <source>
        <dbReference type="EMBL" id="GLY81840.1"/>
    </source>
</evidence>
<name>A0A9W6RU65_9ACTN</name>
<reference evidence="1" key="1">
    <citation type="submission" date="2023-03" db="EMBL/GenBank/DDBJ databases">
        <title>Actinoallomurus iriomotensis NBRC 103681.</title>
        <authorList>
            <person name="Ichikawa N."/>
            <person name="Sato H."/>
            <person name="Tonouchi N."/>
        </authorList>
    </citation>
    <scope>NUCLEOTIDE SEQUENCE</scope>
    <source>
        <strain evidence="1">NBRC 103681</strain>
    </source>
</reference>